<comment type="similarity">
    <text evidence="6">Belongs to the HepT RNase toxin family.</text>
</comment>
<dbReference type="Pfam" id="PF01934">
    <property type="entry name" value="HepT-like"/>
    <property type="match status" value="1"/>
</dbReference>
<dbReference type="GO" id="GO:0004540">
    <property type="term" value="F:RNA nuclease activity"/>
    <property type="evidence" value="ECO:0007669"/>
    <property type="project" value="InterPro"/>
</dbReference>
<dbReference type="InterPro" id="IPR051813">
    <property type="entry name" value="HepT_RNase_toxin"/>
</dbReference>
<comment type="caution">
    <text evidence="7">The sequence shown here is derived from an EMBL/GenBank/DDBJ whole genome shotgun (WGS) entry which is preliminary data.</text>
</comment>
<evidence type="ECO:0000313" key="8">
    <source>
        <dbReference type="Proteomes" id="UP000179076"/>
    </source>
</evidence>
<dbReference type="InterPro" id="IPR008201">
    <property type="entry name" value="HepT-like"/>
</dbReference>
<dbReference type="PANTHER" id="PTHR34139">
    <property type="entry name" value="UPF0331 PROTEIN MJ0127"/>
    <property type="match status" value="1"/>
</dbReference>
<keyword evidence="5" id="KW-0378">Hydrolase</keyword>
<evidence type="ECO:0008006" key="9">
    <source>
        <dbReference type="Google" id="ProtNLM"/>
    </source>
</evidence>
<dbReference type="GO" id="GO:0000166">
    <property type="term" value="F:nucleotide binding"/>
    <property type="evidence" value="ECO:0007669"/>
    <property type="project" value="UniProtKB-KW"/>
</dbReference>
<dbReference type="AlphaFoldDB" id="A0A1F6VA29"/>
<evidence type="ECO:0000256" key="2">
    <source>
        <dbReference type="ARBA" id="ARBA00022649"/>
    </source>
</evidence>
<sequence>MLEAIRRIRAYTSGKDKHVFLTELLLQDAVIRNIEIIGEAANRLSAEFVRSHMTVPWPDIAGMRHRLIHGYMTVNLQIVWNVVERELPNLEKQIKEILKGEAG</sequence>
<evidence type="ECO:0000256" key="5">
    <source>
        <dbReference type="ARBA" id="ARBA00022801"/>
    </source>
</evidence>
<reference evidence="7 8" key="1">
    <citation type="journal article" date="2016" name="Nat. Commun.">
        <title>Thousands of microbial genomes shed light on interconnected biogeochemical processes in an aquifer system.</title>
        <authorList>
            <person name="Anantharaman K."/>
            <person name="Brown C.T."/>
            <person name="Hug L.A."/>
            <person name="Sharon I."/>
            <person name="Castelle C.J."/>
            <person name="Probst A.J."/>
            <person name="Thomas B.C."/>
            <person name="Singh A."/>
            <person name="Wilkins M.J."/>
            <person name="Karaoz U."/>
            <person name="Brodie E.L."/>
            <person name="Williams K.H."/>
            <person name="Hubbard S.S."/>
            <person name="Banfield J.F."/>
        </authorList>
    </citation>
    <scope>NUCLEOTIDE SEQUENCE [LARGE SCALE GENOMIC DNA]</scope>
</reference>
<proteinExistence type="inferred from homology"/>
<name>A0A1F6VA29_9PROT</name>
<accession>A0A1F6VA29</accession>
<dbReference type="EMBL" id="MFSP01000087">
    <property type="protein sequence ID" value="OGI66445.1"/>
    <property type="molecule type" value="Genomic_DNA"/>
</dbReference>
<evidence type="ECO:0000256" key="1">
    <source>
        <dbReference type="ARBA" id="ARBA00022553"/>
    </source>
</evidence>
<dbReference type="Gene3D" id="1.20.120.580">
    <property type="entry name" value="bsu32300-like"/>
    <property type="match status" value="1"/>
</dbReference>
<keyword evidence="2" id="KW-1277">Toxin-antitoxin system</keyword>
<evidence type="ECO:0000313" key="7">
    <source>
        <dbReference type="EMBL" id="OGI66445.1"/>
    </source>
</evidence>
<dbReference type="InterPro" id="IPR037038">
    <property type="entry name" value="HepT-like_sf"/>
</dbReference>
<protein>
    <recommendedName>
        <fullName evidence="9">Nucleotidyltransferase</fullName>
    </recommendedName>
</protein>
<evidence type="ECO:0000256" key="4">
    <source>
        <dbReference type="ARBA" id="ARBA00022741"/>
    </source>
</evidence>
<dbReference type="GO" id="GO:0016787">
    <property type="term" value="F:hydrolase activity"/>
    <property type="evidence" value="ECO:0007669"/>
    <property type="project" value="UniProtKB-KW"/>
</dbReference>
<dbReference type="GO" id="GO:0110001">
    <property type="term" value="C:toxin-antitoxin complex"/>
    <property type="evidence" value="ECO:0007669"/>
    <property type="project" value="InterPro"/>
</dbReference>
<keyword evidence="4" id="KW-0547">Nucleotide-binding</keyword>
<keyword evidence="3" id="KW-0540">Nuclease</keyword>
<dbReference type="Proteomes" id="UP000179076">
    <property type="component" value="Unassembled WGS sequence"/>
</dbReference>
<keyword evidence="1" id="KW-0597">Phosphoprotein</keyword>
<evidence type="ECO:0000256" key="6">
    <source>
        <dbReference type="ARBA" id="ARBA00024207"/>
    </source>
</evidence>
<evidence type="ECO:0000256" key="3">
    <source>
        <dbReference type="ARBA" id="ARBA00022722"/>
    </source>
</evidence>
<organism evidence="7 8">
    <name type="scientific">Candidatus Muproteobacteria bacterium RBG_16_60_9</name>
    <dbReference type="NCBI Taxonomy" id="1817755"/>
    <lineage>
        <taxon>Bacteria</taxon>
        <taxon>Pseudomonadati</taxon>
        <taxon>Pseudomonadota</taxon>
        <taxon>Candidatus Muproteobacteria</taxon>
    </lineage>
</organism>
<gene>
    <name evidence="7" type="ORF">A2W18_03685</name>
</gene>
<dbReference type="PANTHER" id="PTHR34139:SF1">
    <property type="entry name" value="RNASE MJ1380-RELATED"/>
    <property type="match status" value="1"/>
</dbReference>